<dbReference type="RefSeq" id="WP_161097451.1">
    <property type="nucleotide sequence ID" value="NZ_WWCW01000045.1"/>
</dbReference>
<reference evidence="1 2" key="1">
    <citation type="submission" date="2020-01" db="EMBL/GenBank/DDBJ databases">
        <title>Novel species isolated from a subtropical stream in China.</title>
        <authorList>
            <person name="Lu H."/>
        </authorList>
    </citation>
    <scope>NUCLEOTIDE SEQUENCE [LARGE SCALE GENOMIC DNA]</scope>
    <source>
        <strain evidence="1 2">FT82W</strain>
    </source>
</reference>
<gene>
    <name evidence="1" type="ORF">GTP91_14650</name>
</gene>
<accession>A0A845G6B2</accession>
<dbReference type="EMBL" id="WWCW01000045">
    <property type="protein sequence ID" value="MYM88409.1"/>
    <property type="molecule type" value="Genomic_DNA"/>
</dbReference>
<evidence type="ECO:0000313" key="2">
    <source>
        <dbReference type="Proteomes" id="UP000470302"/>
    </source>
</evidence>
<dbReference type="Gene3D" id="3.30.2310.20">
    <property type="entry name" value="RelE-like"/>
    <property type="match status" value="1"/>
</dbReference>
<dbReference type="InterPro" id="IPR035093">
    <property type="entry name" value="RelE/ParE_toxin_dom_sf"/>
</dbReference>
<protein>
    <submittedName>
        <fullName evidence="1">Type II toxin-antitoxin system RelE/ParE family toxin</fullName>
    </submittedName>
</protein>
<dbReference type="AlphaFoldDB" id="A0A845G6B2"/>
<dbReference type="Proteomes" id="UP000470302">
    <property type="component" value="Unassembled WGS sequence"/>
</dbReference>
<evidence type="ECO:0000313" key="1">
    <source>
        <dbReference type="EMBL" id="MYM88409.1"/>
    </source>
</evidence>
<proteinExistence type="predicted"/>
<name>A0A845G6B2_9BURK</name>
<comment type="caution">
    <text evidence="1">The sequence shown here is derived from an EMBL/GenBank/DDBJ whole genome shotgun (WGS) entry which is preliminary data.</text>
</comment>
<organism evidence="1 2">
    <name type="scientific">Duganella vulcania</name>
    <dbReference type="NCBI Taxonomy" id="2692166"/>
    <lineage>
        <taxon>Bacteria</taxon>
        <taxon>Pseudomonadati</taxon>
        <taxon>Pseudomonadota</taxon>
        <taxon>Betaproteobacteria</taxon>
        <taxon>Burkholderiales</taxon>
        <taxon>Oxalobacteraceae</taxon>
        <taxon>Telluria group</taxon>
        <taxon>Duganella</taxon>
    </lineage>
</organism>
<sequence length="102" mass="11253">MPSGSGTPAKLPVRWNSRARTSLNNSLHRIGAQDPGTSILIQQRVSAALDAIAIQPGIGTPTQRRNTRRFPIAKTGHTIEYTVVDGEITITRWVRQARVRKI</sequence>